<dbReference type="SUPFAM" id="SSF101898">
    <property type="entry name" value="NHL repeat"/>
    <property type="match status" value="1"/>
</dbReference>
<name>A0A6J8EEC8_MYTCO</name>
<keyword evidence="4" id="KW-1185">Reference proteome</keyword>
<accession>A0A6J8EEC8</accession>
<dbReference type="AlphaFoldDB" id="A0A6J8EEC8"/>
<dbReference type="CDD" id="cd19756">
    <property type="entry name" value="Bbox2"/>
    <property type="match status" value="1"/>
</dbReference>
<dbReference type="InterPro" id="IPR047153">
    <property type="entry name" value="TRIM45/56/19-like"/>
</dbReference>
<dbReference type="Gene3D" id="3.30.160.60">
    <property type="entry name" value="Classic Zinc Finger"/>
    <property type="match status" value="1"/>
</dbReference>
<proteinExistence type="predicted"/>
<evidence type="ECO:0000313" key="3">
    <source>
        <dbReference type="EMBL" id="CAC5418607.1"/>
    </source>
</evidence>
<reference evidence="3 4" key="1">
    <citation type="submission" date="2020-06" db="EMBL/GenBank/DDBJ databases">
        <authorList>
            <person name="Li R."/>
            <person name="Bekaert M."/>
        </authorList>
    </citation>
    <scope>NUCLEOTIDE SEQUENCE [LARGE SCALE GENOMIC DNA]</scope>
    <source>
        <strain evidence="4">wild</strain>
    </source>
</reference>
<keyword evidence="1" id="KW-0863">Zinc-finger</keyword>
<evidence type="ECO:0000256" key="1">
    <source>
        <dbReference type="PROSITE-ProRule" id="PRU00024"/>
    </source>
</evidence>
<evidence type="ECO:0000259" key="2">
    <source>
        <dbReference type="PROSITE" id="PS50119"/>
    </source>
</evidence>
<dbReference type="SUPFAM" id="SSF57845">
    <property type="entry name" value="B-box zinc-binding domain"/>
    <property type="match status" value="1"/>
</dbReference>
<evidence type="ECO:0000313" key="4">
    <source>
        <dbReference type="Proteomes" id="UP000507470"/>
    </source>
</evidence>
<dbReference type="PROSITE" id="PS50119">
    <property type="entry name" value="ZF_BBOX"/>
    <property type="match status" value="2"/>
</dbReference>
<dbReference type="InterPro" id="IPR011042">
    <property type="entry name" value="6-blade_b-propeller_TolB-like"/>
</dbReference>
<dbReference type="OrthoDB" id="6135363at2759"/>
<dbReference type="Proteomes" id="UP000507470">
    <property type="component" value="Unassembled WGS sequence"/>
</dbReference>
<dbReference type="InterPro" id="IPR000315">
    <property type="entry name" value="Znf_B-box"/>
</dbReference>
<dbReference type="Gene3D" id="2.120.10.30">
    <property type="entry name" value="TolB, C-terminal domain"/>
    <property type="match status" value="1"/>
</dbReference>
<organism evidence="3 4">
    <name type="scientific">Mytilus coruscus</name>
    <name type="common">Sea mussel</name>
    <dbReference type="NCBI Taxonomy" id="42192"/>
    <lineage>
        <taxon>Eukaryota</taxon>
        <taxon>Metazoa</taxon>
        <taxon>Spiralia</taxon>
        <taxon>Lophotrochozoa</taxon>
        <taxon>Mollusca</taxon>
        <taxon>Bivalvia</taxon>
        <taxon>Autobranchia</taxon>
        <taxon>Pteriomorphia</taxon>
        <taxon>Mytilida</taxon>
        <taxon>Mytiloidea</taxon>
        <taxon>Mytilidae</taxon>
        <taxon>Mytilinae</taxon>
        <taxon>Mytilus</taxon>
    </lineage>
</organism>
<dbReference type="GO" id="GO:0008270">
    <property type="term" value="F:zinc ion binding"/>
    <property type="evidence" value="ECO:0007669"/>
    <property type="project" value="UniProtKB-KW"/>
</dbReference>
<dbReference type="PANTHER" id="PTHR25462:SF296">
    <property type="entry name" value="MEIOTIC P26, ISOFORM F"/>
    <property type="match status" value="1"/>
</dbReference>
<feature type="domain" description="B box-type" evidence="2">
    <location>
        <begin position="74"/>
        <end position="115"/>
    </location>
</feature>
<keyword evidence="1" id="KW-0479">Metal-binding</keyword>
<dbReference type="PANTHER" id="PTHR25462">
    <property type="entry name" value="BONUS, ISOFORM C-RELATED"/>
    <property type="match status" value="1"/>
</dbReference>
<feature type="domain" description="B box-type" evidence="2">
    <location>
        <begin position="11"/>
        <end position="58"/>
    </location>
</feature>
<sequence length="572" mass="65178">MALSISFQKDQVPMSCEMCEESNEIKWKCYQCDFLLCTKCEKLHKKVKSVDQHTIIDITQIASHQEHVLSKLDFSNIPCKIHRGKKCCSFCKSCEQVICLLCITKNHNQHDMIKLTEGYELTLKSVNTLISKIDLKLVQNVKVLSVLGNFKSSESTEYELEKQKILSRGNILKDEVGKHANTILKELNKKREILVKSMNHAENTTEKTIIDLKQKEENINNALNSNNVNQVISMYSEEKTSRQQIKDPTSTMFKKLPKFVPGRKHVIPNFFLGALTETNNLQKLFKFKVIKQYKTELALVENLLCCNDAAVRISYFYSHYLQKVELSNGSLHTTQIYGNGIISMALLPSGDILVSDMESSLKILPYSTSKVKPTKYDVYPFVTLAVHVTSDHRIVVGARENQPNSFPVIGARQVIMMNMDGKQEKVYRTDNEGKPIFTVPYRITTDNDNNIYVIDVINKDWSGRILALDKTNGVKWTYSGHPYINTKQTFKPRDLVVSNFDNIITTDSTVHMIYIVNTSGQCIHHLNTEDLLGIELPFSVEIDNSGTLYLGCSTYKGEREEAKIYTIQVPTL</sequence>
<protein>
    <recommendedName>
        <fullName evidence="2">B box-type domain-containing protein</fullName>
    </recommendedName>
</protein>
<dbReference type="EMBL" id="CACVKT020008931">
    <property type="protein sequence ID" value="CAC5418607.1"/>
    <property type="molecule type" value="Genomic_DNA"/>
</dbReference>
<gene>
    <name evidence="3" type="ORF">MCOR_51030</name>
</gene>
<keyword evidence="1" id="KW-0862">Zinc</keyword>